<dbReference type="SUPFAM" id="SSF53474">
    <property type="entry name" value="alpha/beta-Hydrolases"/>
    <property type="match status" value="1"/>
</dbReference>
<dbReference type="Gene3D" id="3.40.50.1820">
    <property type="entry name" value="alpha/beta hydrolase"/>
    <property type="match status" value="1"/>
</dbReference>
<feature type="region of interest" description="Disordered" evidence="1">
    <location>
        <begin position="282"/>
        <end position="315"/>
    </location>
</feature>
<dbReference type="InterPro" id="IPR000073">
    <property type="entry name" value="AB_hydrolase_1"/>
</dbReference>
<dbReference type="Pfam" id="PF00561">
    <property type="entry name" value="Abhydrolase_1"/>
    <property type="match status" value="1"/>
</dbReference>
<dbReference type="RefSeq" id="XP_037165077.1">
    <property type="nucleotide sequence ID" value="XM_037307817.1"/>
</dbReference>
<dbReference type="AlphaFoldDB" id="A0A8H6FVS3"/>
<dbReference type="InterPro" id="IPR029058">
    <property type="entry name" value="AB_hydrolase_fold"/>
</dbReference>
<organism evidence="3 4">
    <name type="scientific">Letharia columbiana</name>
    <dbReference type="NCBI Taxonomy" id="112416"/>
    <lineage>
        <taxon>Eukaryota</taxon>
        <taxon>Fungi</taxon>
        <taxon>Dikarya</taxon>
        <taxon>Ascomycota</taxon>
        <taxon>Pezizomycotina</taxon>
        <taxon>Lecanoromycetes</taxon>
        <taxon>OSLEUM clade</taxon>
        <taxon>Lecanoromycetidae</taxon>
        <taxon>Lecanorales</taxon>
        <taxon>Lecanorineae</taxon>
        <taxon>Parmeliaceae</taxon>
        <taxon>Letharia</taxon>
    </lineage>
</organism>
<dbReference type="Proteomes" id="UP000578531">
    <property type="component" value="Unassembled WGS sequence"/>
</dbReference>
<dbReference type="PANTHER" id="PTHR43139">
    <property type="entry name" value="SI:DKEY-122A22.2"/>
    <property type="match status" value="1"/>
</dbReference>
<evidence type="ECO:0000259" key="2">
    <source>
        <dbReference type="Pfam" id="PF00561"/>
    </source>
</evidence>
<keyword evidence="4" id="KW-1185">Reference proteome</keyword>
<proteinExistence type="predicted"/>
<protein>
    <recommendedName>
        <fullName evidence="2">AB hydrolase-1 domain-containing protein</fullName>
    </recommendedName>
</protein>
<sequence>MLAVRCAQKQAQNMTLRIRRLRNETSQTSRIWHLRQVQNVMEQWVRRNPLTLPATLLGLQLAITVGFKLYKIKTGGAQDEQIVPSPSKTLLPKLSPEETASCPYPPDAYPGTRDVESPYGSLRVYEWGPENGRKVLLVHGISNPCIALGAVAHGLADKGCRVMMFDLPGRGYSDTPVPTPHSNRLYTTTILLALTSSPLSWTGNGETFSLIGYSLGGGIVVNFTSYFPFLVSSLVLLAPAGLVRQSRITLMNKILYNTGLINETTLEKIVIGRMRREELPARPTKLKKKPSIGTAIGEEMPKEREEDIPTPPSLSHTRPNITISGIIPWQLDNHPGYIKSFMSSIRYGPITGQHADWQRIAKRLAAQNASMEERTQKEGLQNGKVLVIAGHKDAIIVEDELVADATEILGENSVRFEFVDAGHDLPVSKSKEILGFISAFWEESSSTPRS</sequence>
<dbReference type="GO" id="GO:0005783">
    <property type="term" value="C:endoplasmic reticulum"/>
    <property type="evidence" value="ECO:0007669"/>
    <property type="project" value="TreeGrafter"/>
</dbReference>
<evidence type="ECO:0000313" key="4">
    <source>
        <dbReference type="Proteomes" id="UP000578531"/>
    </source>
</evidence>
<dbReference type="GeneID" id="59287566"/>
<accession>A0A8H6FVS3</accession>
<dbReference type="OrthoDB" id="408373at2759"/>
<dbReference type="EMBL" id="JACCJC010000022">
    <property type="protein sequence ID" value="KAF6235710.1"/>
    <property type="molecule type" value="Genomic_DNA"/>
</dbReference>
<name>A0A8H6FVS3_9LECA</name>
<reference evidence="3 4" key="1">
    <citation type="journal article" date="2020" name="Genomics">
        <title>Complete, high-quality genomes from long-read metagenomic sequencing of two wolf lichen thalli reveals enigmatic genome architecture.</title>
        <authorList>
            <person name="McKenzie S.K."/>
            <person name="Walston R.F."/>
            <person name="Allen J.L."/>
        </authorList>
    </citation>
    <scope>NUCLEOTIDE SEQUENCE [LARGE SCALE GENOMIC DNA]</scope>
    <source>
        <strain evidence="3">WasteWater2</strain>
    </source>
</reference>
<gene>
    <name evidence="3" type="ORF">HO173_005905</name>
</gene>
<evidence type="ECO:0000256" key="1">
    <source>
        <dbReference type="SAM" id="MobiDB-lite"/>
    </source>
</evidence>
<dbReference type="PRINTS" id="PR00111">
    <property type="entry name" value="ABHYDROLASE"/>
</dbReference>
<feature type="domain" description="AB hydrolase-1" evidence="2">
    <location>
        <begin position="135"/>
        <end position="425"/>
    </location>
</feature>
<dbReference type="PANTHER" id="PTHR43139:SF65">
    <property type="entry name" value="HYDROLASE FAMILY PROTEIN, PUTATIVE (AFU_ORTHOLOGUE AFUA_6G07060)-RELATED"/>
    <property type="match status" value="1"/>
</dbReference>
<evidence type="ECO:0000313" key="3">
    <source>
        <dbReference type="EMBL" id="KAF6235710.1"/>
    </source>
</evidence>
<dbReference type="InterPro" id="IPR052370">
    <property type="entry name" value="Meta-cleavage_hydrolase"/>
</dbReference>
<comment type="caution">
    <text evidence="3">The sequence shown here is derived from an EMBL/GenBank/DDBJ whole genome shotgun (WGS) entry which is preliminary data.</text>
</comment>